<feature type="compositionally biased region" description="Polar residues" evidence="1">
    <location>
        <begin position="316"/>
        <end position="338"/>
    </location>
</feature>
<proteinExistence type="predicted"/>
<dbReference type="EMBL" id="JAIWYP010000002">
    <property type="protein sequence ID" value="KAH3861553.1"/>
    <property type="molecule type" value="Genomic_DNA"/>
</dbReference>
<evidence type="ECO:0000313" key="5">
    <source>
        <dbReference type="EMBL" id="KAH3861553.1"/>
    </source>
</evidence>
<dbReference type="PANTHER" id="PTHR22803">
    <property type="entry name" value="MANNOSE, PHOSPHOLIPASE, LECTIN RECEPTOR RELATED"/>
    <property type="match status" value="1"/>
</dbReference>
<dbReference type="InterPro" id="IPR016186">
    <property type="entry name" value="C-type_lectin-like/link_sf"/>
</dbReference>
<evidence type="ECO:0000256" key="3">
    <source>
        <dbReference type="SAM" id="SignalP"/>
    </source>
</evidence>
<dbReference type="AlphaFoldDB" id="A0A9D4RBN0"/>
<feature type="signal peptide" evidence="3">
    <location>
        <begin position="1"/>
        <end position="25"/>
    </location>
</feature>
<reference evidence="5" key="2">
    <citation type="submission" date="2020-11" db="EMBL/GenBank/DDBJ databases">
        <authorList>
            <person name="McCartney M.A."/>
            <person name="Auch B."/>
            <person name="Kono T."/>
            <person name="Mallez S."/>
            <person name="Becker A."/>
            <person name="Gohl D.M."/>
            <person name="Silverstein K.A.T."/>
            <person name="Koren S."/>
            <person name="Bechman K.B."/>
            <person name="Herman A."/>
            <person name="Abrahante J.E."/>
            <person name="Garbe J."/>
        </authorList>
    </citation>
    <scope>NUCLEOTIDE SEQUENCE</scope>
    <source>
        <strain evidence="5">Duluth1</strain>
        <tissue evidence="5">Whole animal</tissue>
    </source>
</reference>
<dbReference type="Pfam" id="PF00059">
    <property type="entry name" value="Lectin_C"/>
    <property type="match status" value="1"/>
</dbReference>
<keyword evidence="3" id="KW-0732">Signal</keyword>
<feature type="chain" id="PRO_5039247777" description="C-type lectin domain-containing protein" evidence="3">
    <location>
        <begin position="26"/>
        <end position="497"/>
    </location>
</feature>
<name>A0A9D4RBN0_DREPO</name>
<dbReference type="SUPFAM" id="SSF56436">
    <property type="entry name" value="C-type lectin-like"/>
    <property type="match status" value="1"/>
</dbReference>
<evidence type="ECO:0000313" key="6">
    <source>
        <dbReference type="Proteomes" id="UP000828390"/>
    </source>
</evidence>
<feature type="transmembrane region" description="Helical" evidence="2">
    <location>
        <begin position="204"/>
        <end position="225"/>
    </location>
</feature>
<reference evidence="5" key="1">
    <citation type="journal article" date="2019" name="bioRxiv">
        <title>The Genome of the Zebra Mussel, Dreissena polymorpha: A Resource for Invasive Species Research.</title>
        <authorList>
            <person name="McCartney M.A."/>
            <person name="Auch B."/>
            <person name="Kono T."/>
            <person name="Mallez S."/>
            <person name="Zhang Y."/>
            <person name="Obille A."/>
            <person name="Becker A."/>
            <person name="Abrahante J.E."/>
            <person name="Garbe J."/>
            <person name="Badalamenti J.P."/>
            <person name="Herman A."/>
            <person name="Mangelson H."/>
            <person name="Liachko I."/>
            <person name="Sullivan S."/>
            <person name="Sone E.D."/>
            <person name="Koren S."/>
            <person name="Silverstein K.A.T."/>
            <person name="Beckman K.B."/>
            <person name="Gohl D.M."/>
        </authorList>
    </citation>
    <scope>NUCLEOTIDE SEQUENCE</scope>
    <source>
        <strain evidence="5">Duluth1</strain>
        <tissue evidence="5">Whole animal</tissue>
    </source>
</reference>
<keyword evidence="2" id="KW-1133">Transmembrane helix</keyword>
<dbReference type="InterPro" id="IPR001304">
    <property type="entry name" value="C-type_lectin-like"/>
</dbReference>
<evidence type="ECO:0000259" key="4">
    <source>
        <dbReference type="PROSITE" id="PS50041"/>
    </source>
</evidence>
<sequence>MIPFENMDLLINIVLIVSCLSSICCNENKIHLCPERVKNRSFLKTFKDTCYMFVNSEKYWDEARSYCWREGGEMLVVRDAETMDFIKRTLNSRELNWNKNGVWNGASDLRKKGWEWTTGEPLSKGYTYWAEGEPSKTFGFLSFENCACMRRSEDWRWHDYHCHMDLTVYNFICQFPLVDENHTGPLVHNTGAPLKTENKSSGPMIGLLIAAGVLLLLMSCIVFILRTKYARQKELYKRVKERGAQPQRGFAAIIQRQEGLGSPSRARGDSLPLVSRNGAPPTRPVSNIYLEPSEINGVNSPPPAYETVRKPDNVSMGRNNDMSDIQSTSPSQRQRNAPVSVLSTENETVHMSYVGGAASADCLAASSDETGATAGIVSKSGPAVACRNVSNDEYVEMSSTLSTDSGISSLANHGRGSEENLKGGGATACVRSTNIYSSPMTLSDYVKNGRSVRQGEPKCGKAVGDSDNSEIHIYTNSLEELDLIQKRPLPAVPNDKA</sequence>
<evidence type="ECO:0000256" key="2">
    <source>
        <dbReference type="SAM" id="Phobius"/>
    </source>
</evidence>
<feature type="region of interest" description="Disordered" evidence="1">
    <location>
        <begin position="257"/>
        <end position="338"/>
    </location>
</feature>
<keyword evidence="6" id="KW-1185">Reference proteome</keyword>
<accession>A0A9D4RBN0</accession>
<dbReference type="InterPro" id="IPR050111">
    <property type="entry name" value="C-type_lectin/snaclec_domain"/>
</dbReference>
<evidence type="ECO:0000256" key="1">
    <source>
        <dbReference type="SAM" id="MobiDB-lite"/>
    </source>
</evidence>
<dbReference type="CDD" id="cd00037">
    <property type="entry name" value="CLECT"/>
    <property type="match status" value="1"/>
</dbReference>
<dbReference type="Gene3D" id="3.10.100.10">
    <property type="entry name" value="Mannose-Binding Protein A, subunit A"/>
    <property type="match status" value="1"/>
</dbReference>
<comment type="caution">
    <text evidence="5">The sequence shown here is derived from an EMBL/GenBank/DDBJ whole genome shotgun (WGS) entry which is preliminary data.</text>
</comment>
<organism evidence="5 6">
    <name type="scientific">Dreissena polymorpha</name>
    <name type="common">Zebra mussel</name>
    <name type="synonym">Mytilus polymorpha</name>
    <dbReference type="NCBI Taxonomy" id="45954"/>
    <lineage>
        <taxon>Eukaryota</taxon>
        <taxon>Metazoa</taxon>
        <taxon>Spiralia</taxon>
        <taxon>Lophotrochozoa</taxon>
        <taxon>Mollusca</taxon>
        <taxon>Bivalvia</taxon>
        <taxon>Autobranchia</taxon>
        <taxon>Heteroconchia</taxon>
        <taxon>Euheterodonta</taxon>
        <taxon>Imparidentia</taxon>
        <taxon>Neoheterodontei</taxon>
        <taxon>Myida</taxon>
        <taxon>Dreissenoidea</taxon>
        <taxon>Dreissenidae</taxon>
        <taxon>Dreissena</taxon>
    </lineage>
</organism>
<dbReference type="OrthoDB" id="418245at2759"/>
<keyword evidence="2" id="KW-0472">Membrane</keyword>
<dbReference type="Proteomes" id="UP000828390">
    <property type="component" value="Unassembled WGS sequence"/>
</dbReference>
<feature type="domain" description="C-type lectin" evidence="4">
    <location>
        <begin position="46"/>
        <end position="162"/>
    </location>
</feature>
<gene>
    <name evidence="5" type="ORF">DPMN_024485</name>
</gene>
<dbReference type="InterPro" id="IPR016187">
    <property type="entry name" value="CTDL_fold"/>
</dbReference>
<dbReference type="SMART" id="SM00034">
    <property type="entry name" value="CLECT"/>
    <property type="match status" value="1"/>
</dbReference>
<keyword evidence="2" id="KW-0812">Transmembrane</keyword>
<protein>
    <recommendedName>
        <fullName evidence="4">C-type lectin domain-containing protein</fullName>
    </recommendedName>
</protein>
<dbReference type="PROSITE" id="PS50041">
    <property type="entry name" value="C_TYPE_LECTIN_2"/>
    <property type="match status" value="1"/>
</dbReference>